<proteinExistence type="predicted"/>
<dbReference type="InterPro" id="IPR046342">
    <property type="entry name" value="CBS_dom_sf"/>
</dbReference>
<protein>
    <recommendedName>
        <fullName evidence="3">CBS domain-containing protein</fullName>
    </recommendedName>
</protein>
<dbReference type="Proteomes" id="UP000006055">
    <property type="component" value="Chromosome"/>
</dbReference>
<keyword evidence="2" id="KW-1185">Reference proteome</keyword>
<dbReference type="HOGENOM" id="CLU_040681_8_0_7"/>
<sequence length="169" mass="19249">MQVKELMIPLSDCAKIPADRNLFDAVMILEVSRQRLDRLDYRPRVVLVYDRELHIIGSLRQFDIMSGLISREKSGQGKLSIGEMIPDCRKALAEIFHTARVLKVREVMHPYSQDEYISEEASIEEGICKLVVGHFPNLIVQSGEISTGVFRLSDVFSMLSRDIKRSGLK</sequence>
<dbReference type="SUPFAM" id="SSF54631">
    <property type="entry name" value="CBS-domain pair"/>
    <property type="match status" value="1"/>
</dbReference>
<evidence type="ECO:0008006" key="3">
    <source>
        <dbReference type="Google" id="ProtNLM"/>
    </source>
</evidence>
<gene>
    <name evidence="1" type="ordered locus">Desti_0933</name>
</gene>
<dbReference type="RefSeq" id="WP_014808808.1">
    <property type="nucleotide sequence ID" value="NC_018025.1"/>
</dbReference>
<dbReference type="OrthoDB" id="5470806at2"/>
<dbReference type="AlphaFoldDB" id="I4C261"/>
<accession>I4C261</accession>
<name>I4C261_DESTA</name>
<dbReference type="STRING" id="706587.Desti_0933"/>
<dbReference type="EMBL" id="CP003360">
    <property type="protein sequence ID" value="AFM23652.1"/>
    <property type="molecule type" value="Genomic_DNA"/>
</dbReference>
<dbReference type="eggNOG" id="COG0517">
    <property type="taxonomic scope" value="Bacteria"/>
</dbReference>
<dbReference type="KEGG" id="dti:Desti_0933"/>
<evidence type="ECO:0000313" key="2">
    <source>
        <dbReference type="Proteomes" id="UP000006055"/>
    </source>
</evidence>
<evidence type="ECO:0000313" key="1">
    <source>
        <dbReference type="EMBL" id="AFM23652.1"/>
    </source>
</evidence>
<reference evidence="2" key="1">
    <citation type="submission" date="2012-06" db="EMBL/GenBank/DDBJ databases">
        <title>Complete sequence of chromosome of Desulfomonile tiedjei DSM 6799.</title>
        <authorList>
            <person name="Lucas S."/>
            <person name="Copeland A."/>
            <person name="Lapidus A."/>
            <person name="Glavina del Rio T."/>
            <person name="Dalin E."/>
            <person name="Tice H."/>
            <person name="Bruce D."/>
            <person name="Goodwin L."/>
            <person name="Pitluck S."/>
            <person name="Peters L."/>
            <person name="Ovchinnikova G."/>
            <person name="Zeytun A."/>
            <person name="Lu M."/>
            <person name="Kyrpides N."/>
            <person name="Mavromatis K."/>
            <person name="Ivanova N."/>
            <person name="Brettin T."/>
            <person name="Detter J.C."/>
            <person name="Han C."/>
            <person name="Larimer F."/>
            <person name="Land M."/>
            <person name="Hauser L."/>
            <person name="Markowitz V."/>
            <person name="Cheng J.-F."/>
            <person name="Hugenholtz P."/>
            <person name="Woyke T."/>
            <person name="Wu D."/>
            <person name="Spring S."/>
            <person name="Schroeder M."/>
            <person name="Brambilla E."/>
            <person name="Klenk H.-P."/>
            <person name="Eisen J.A."/>
        </authorList>
    </citation>
    <scope>NUCLEOTIDE SEQUENCE [LARGE SCALE GENOMIC DNA]</scope>
    <source>
        <strain evidence="2">ATCC 49306 / DSM 6799 / DCB-1</strain>
    </source>
</reference>
<organism evidence="1 2">
    <name type="scientific">Desulfomonile tiedjei (strain ATCC 49306 / DSM 6799 / DCB-1)</name>
    <dbReference type="NCBI Taxonomy" id="706587"/>
    <lineage>
        <taxon>Bacteria</taxon>
        <taxon>Pseudomonadati</taxon>
        <taxon>Thermodesulfobacteriota</taxon>
        <taxon>Desulfomonilia</taxon>
        <taxon>Desulfomonilales</taxon>
        <taxon>Desulfomonilaceae</taxon>
        <taxon>Desulfomonile</taxon>
    </lineage>
</organism>